<name>A0ABW0LUP2_9BACL</name>
<dbReference type="InterPro" id="IPR058094">
    <property type="entry name" value="Ig-like_OmpL47-like"/>
</dbReference>
<dbReference type="PANTHER" id="PTHR39210">
    <property type="entry name" value="HEPARIN-SULFATE LYASE"/>
    <property type="match status" value="1"/>
</dbReference>
<dbReference type="SUPFAM" id="SSF49265">
    <property type="entry name" value="Fibronectin type III"/>
    <property type="match status" value="1"/>
</dbReference>
<dbReference type="InterPro" id="IPR013783">
    <property type="entry name" value="Ig-like_fold"/>
</dbReference>
<dbReference type="RefSeq" id="WP_209750016.1">
    <property type="nucleotide sequence ID" value="NZ_JBHSMH010000015.1"/>
</dbReference>
<dbReference type="SUPFAM" id="SSF48230">
    <property type="entry name" value="Chondroitin AC/alginate lyase"/>
    <property type="match status" value="1"/>
</dbReference>
<dbReference type="Gene3D" id="2.60.120.260">
    <property type="entry name" value="Galactose-binding domain-like"/>
    <property type="match status" value="1"/>
</dbReference>
<dbReference type="Gene3D" id="3.30.1920.20">
    <property type="match status" value="2"/>
</dbReference>
<dbReference type="InterPro" id="IPR036116">
    <property type="entry name" value="FN3_sf"/>
</dbReference>
<evidence type="ECO:0000256" key="1">
    <source>
        <dbReference type="ARBA" id="ARBA00004418"/>
    </source>
</evidence>
<proteinExistence type="predicted"/>
<keyword evidence="3" id="KW-0574">Periplasm</keyword>
<dbReference type="SUPFAM" id="SSF49785">
    <property type="entry name" value="Galactose-binding domain-like"/>
    <property type="match status" value="1"/>
</dbReference>
<evidence type="ECO:0000256" key="4">
    <source>
        <dbReference type="ARBA" id="ARBA00023239"/>
    </source>
</evidence>
<dbReference type="Gene3D" id="1.50.10.100">
    <property type="entry name" value="Chondroitin AC/alginate lyase"/>
    <property type="match status" value="1"/>
</dbReference>
<gene>
    <name evidence="6" type="ORF">ACFPPD_07350</name>
</gene>
<feature type="domain" description="Fibronectin type-III" evidence="5">
    <location>
        <begin position="1161"/>
        <end position="1252"/>
    </location>
</feature>
<dbReference type="InterPro" id="IPR008979">
    <property type="entry name" value="Galactose-bd-like_sf"/>
</dbReference>
<reference evidence="7" key="1">
    <citation type="journal article" date="2019" name="Int. J. Syst. Evol. Microbiol.">
        <title>The Global Catalogue of Microorganisms (GCM) 10K type strain sequencing project: providing services to taxonomists for standard genome sequencing and annotation.</title>
        <authorList>
            <consortium name="The Broad Institute Genomics Platform"/>
            <consortium name="The Broad Institute Genome Sequencing Center for Infectious Disease"/>
            <person name="Wu L."/>
            <person name="Ma J."/>
        </authorList>
    </citation>
    <scope>NUCLEOTIDE SEQUENCE [LARGE SCALE GENOMIC DNA]</scope>
    <source>
        <strain evidence="7">CCUG 57113</strain>
    </source>
</reference>
<evidence type="ECO:0000259" key="5">
    <source>
        <dbReference type="PROSITE" id="PS50853"/>
    </source>
</evidence>
<dbReference type="CDD" id="cd00063">
    <property type="entry name" value="FN3"/>
    <property type="match status" value="2"/>
</dbReference>
<dbReference type="InterPro" id="IPR008929">
    <property type="entry name" value="Chondroitin_lyas"/>
</dbReference>
<dbReference type="Pfam" id="PF07940">
    <property type="entry name" value="Hepar_II_III_C"/>
    <property type="match status" value="1"/>
</dbReference>
<keyword evidence="4" id="KW-0456">Lyase</keyword>
<evidence type="ECO:0000313" key="6">
    <source>
        <dbReference type="EMBL" id="MFC5468532.1"/>
    </source>
</evidence>
<keyword evidence="2" id="KW-0732">Signal</keyword>
<dbReference type="Gene3D" id="2.60.40.10">
    <property type="entry name" value="Immunoglobulins"/>
    <property type="match status" value="4"/>
</dbReference>
<dbReference type="InterPro" id="IPR003961">
    <property type="entry name" value="FN3_dom"/>
</dbReference>
<dbReference type="PROSITE" id="PS50853">
    <property type="entry name" value="FN3"/>
    <property type="match status" value="2"/>
</dbReference>
<dbReference type="InterPro" id="IPR012480">
    <property type="entry name" value="Hepar_II_III_C"/>
</dbReference>
<dbReference type="NCBIfam" id="NF047446">
    <property type="entry name" value="barrel_OmpL47"/>
    <property type="match status" value="2"/>
</dbReference>
<sequence>MWIGRKSKANKSLAWTMAIVLLFGSLGGFPFARLPVAEAAPGWPASSLTGLQMPFGPADSLVTTQNPPDFHWPAIGGADQYHLQVSRSSTVAEVVYENEALTKNFYNFPNVFEAGTWYWRVKYYKPADGWSEWSQIRKFRIEEQNVPFPVPPVEDIMGNVTSDHPRIWTTDGTLEEFRSLAITTTGKKIYEAKLKSVNDNFGKQLPPEPDFPFEPSGSRDQAYLDALTKLRRESDAAVNKMLDAAFVYLVTGNPDYGNEAKRRMMGITSWSPTGDTRYEINDQVHRYIALQTAIAYDWIYDLLSEEDRGKVQTMVETRTTTMVDKVVVEHPIWTNPYDSHGWTNFGYIGIIATAMLHDVDAAEEWFRDVVPAYINIMPPWGGEDGGWSQGTGYWQWSSLFGKEFTDVLLSAGGFNLYDKAYSRNEGLYPLYAFPHGSPGGVFGDGHEDSPNRPSVTIYNRLAQMYADPRMQWAAEAIGTGPGDELANYFYGDADLPAMPPVDLPDSRWFQDVGLVAMHSELYDPDRVSMYFKSSPYGSYNHSHADQNSFVVKAFGESLAVESGFYDDYFTDHDKNYGKMTFASNAITFDGKQGQPINNIDADGRITGFVTHPDFDATGGDAAAAYMGALSKADRKVIYVRPSMFVVIDQLASANTAGAEFEWRLHADDELNLDTDNAGATILKGNAGLKVRLHAPTGLRTTFEDKFLDQNGVERKPGGRFVNEEQEHAAFITPKTTATTIVSTLEAYKRDSSPQNVVTENHGDYMKLSFADGSVVFVRLTGSGEIDAGSIRFNGAAVAVKGDTMLLVDGTKAVKDGVTVIESSQPATIVYGGDRLSLSSAADTQVAIHAPGITRLRDDESGLDIPQGGDAVEGMALRGVHWNVSGSTLQVQVEKSQRALKLNQAPILQPMDPVTLQTEINGVSGTVTLQVHGDTEGVPVAWGNLENESGLYEVEEAPPGFIFASHGRPRSVYLEADAPIILRGESGVVKLTKISADQLSETVTWTDPDEKRETTPMVWKEAEAYASAGDPPFIPYMSRPFLSGGVGIGSWVAEGSWGKWQLNVPKAGTYDLVLKYVSGWDLPAGKRTSRLALIGDRPYYFETPTTVDWGTLPENWRGARIKTGQHMEAGPIDITLWTALGPMNLDWIGLIEVKDDEELPGVPANVQLVSQTDETATVSWSPSTDNAGVKEYAVYANGVLKSVVPGGSLNATVTGLTTGQTYSLTVRAVDTSDNRSAASSAVSVTMRDMTAPSWDESDVLRVAHLFPKAVKLAWDIASDNSGTVASYTLYRKDPGAADFVEVAEVAGNALDAAGLTSGGTYTFKVTATDAVGNESAEGPTLTLTLPTAGAGGDYYDGFDDWTLGKTQSGNNWTITTRKFGDVETAVETVFLPGTDSKALKVIDNYYVMTDEFANSPIIQRITTPMSGKVTIETRFKFEKLNHNVGNFEIMIGGSGTDVIRFTGFSDGTIGSWRNNQAFKIPNSNFKIQQGQWMTLRFEVDTDNKKFDISMQSDAFKNLAGSADYPATLDKETGEYKISGLSFYNGNTTLPALNSFVFRPNRFTSQYTFDYVTMYKPKTDAIAPTTTDDAPSGWAREDVTVTVSASDNEGGFGVASTSYKVDGGPRQTGNTVTLTTDGEHEIAYWSTDLAGNKEAQRTAVVKIDKTSPVTVASLNPGAPDGDNGWYVSDVAFTLSATDVGSGVALTEYRVSGGEWLPYAGPVSDFADGTYEVEYRSTDEAGNPEEIRTFEFKIDRTAPVLTVELDRTSLWPANHEMVTVNAELDSEDATSRISSVVLTSITNNEPDSEDDIQADIGTEAVSFGLRAERSGEGTGRIYTVTYTATDNAGNQTSVSVTVTVPHDQSDNNETEE</sequence>
<keyword evidence="7" id="KW-1185">Reference proteome</keyword>
<protein>
    <submittedName>
        <fullName evidence="6">DUF4962 domain-containing protein</fullName>
    </submittedName>
</protein>
<dbReference type="SMART" id="SM00060">
    <property type="entry name" value="FN3"/>
    <property type="match status" value="2"/>
</dbReference>
<comment type="caution">
    <text evidence="6">The sequence shown here is derived from an EMBL/GenBank/DDBJ whole genome shotgun (WGS) entry which is preliminary data.</text>
</comment>
<dbReference type="Proteomes" id="UP001596105">
    <property type="component" value="Unassembled WGS sequence"/>
</dbReference>
<evidence type="ECO:0000256" key="3">
    <source>
        <dbReference type="ARBA" id="ARBA00022764"/>
    </source>
</evidence>
<dbReference type="Pfam" id="PF16332">
    <property type="entry name" value="DUF4962"/>
    <property type="match status" value="1"/>
</dbReference>
<accession>A0ABW0LUP2</accession>
<evidence type="ECO:0000256" key="2">
    <source>
        <dbReference type="ARBA" id="ARBA00022729"/>
    </source>
</evidence>
<dbReference type="PANTHER" id="PTHR39210:SF1">
    <property type="entry name" value="HEPARIN-SULFATE LYASE"/>
    <property type="match status" value="1"/>
</dbReference>
<feature type="domain" description="Fibronectin type-III" evidence="5">
    <location>
        <begin position="1255"/>
        <end position="1347"/>
    </location>
</feature>
<comment type="subcellular location">
    <subcellularLocation>
        <location evidence="1">Periplasm</location>
    </subcellularLocation>
</comment>
<dbReference type="Gene3D" id="2.70.98.70">
    <property type="match status" value="1"/>
</dbReference>
<dbReference type="InterPro" id="IPR032518">
    <property type="entry name" value="HepII_N"/>
</dbReference>
<evidence type="ECO:0000313" key="7">
    <source>
        <dbReference type="Proteomes" id="UP001596105"/>
    </source>
</evidence>
<dbReference type="EMBL" id="JBHSMH010000015">
    <property type="protein sequence ID" value="MFC5468532.1"/>
    <property type="molecule type" value="Genomic_DNA"/>
</dbReference>
<dbReference type="Pfam" id="PF00041">
    <property type="entry name" value="fn3"/>
    <property type="match status" value="1"/>
</dbReference>
<organism evidence="6 7">
    <name type="scientific">Cohnella suwonensis</name>
    <dbReference type="NCBI Taxonomy" id="696072"/>
    <lineage>
        <taxon>Bacteria</taxon>
        <taxon>Bacillati</taxon>
        <taxon>Bacillota</taxon>
        <taxon>Bacilli</taxon>
        <taxon>Bacillales</taxon>
        <taxon>Paenibacillaceae</taxon>
        <taxon>Cohnella</taxon>
    </lineage>
</organism>